<proteinExistence type="predicted"/>
<evidence type="ECO:0000313" key="2">
    <source>
        <dbReference type="Proteomes" id="UP001642360"/>
    </source>
</evidence>
<organism evidence="1 2">
    <name type="scientific">Ilex paraguariensis</name>
    <name type="common">yerba mate</name>
    <dbReference type="NCBI Taxonomy" id="185542"/>
    <lineage>
        <taxon>Eukaryota</taxon>
        <taxon>Viridiplantae</taxon>
        <taxon>Streptophyta</taxon>
        <taxon>Embryophyta</taxon>
        <taxon>Tracheophyta</taxon>
        <taxon>Spermatophyta</taxon>
        <taxon>Magnoliopsida</taxon>
        <taxon>eudicotyledons</taxon>
        <taxon>Gunneridae</taxon>
        <taxon>Pentapetalae</taxon>
        <taxon>asterids</taxon>
        <taxon>campanulids</taxon>
        <taxon>Aquifoliales</taxon>
        <taxon>Aquifoliaceae</taxon>
        <taxon>Ilex</taxon>
    </lineage>
</organism>
<dbReference type="Pfam" id="PF04646">
    <property type="entry name" value="DUF604"/>
    <property type="match status" value="1"/>
</dbReference>
<comment type="caution">
    <text evidence="1">The sequence shown here is derived from an EMBL/GenBank/DDBJ whole genome shotgun (WGS) entry which is preliminary data.</text>
</comment>
<dbReference type="FunFam" id="3.90.550.50:FF:000038">
    <property type="entry name" value="Predicted protein"/>
    <property type="match status" value="1"/>
</dbReference>
<dbReference type="PANTHER" id="PTHR10811">
    <property type="entry name" value="FRINGE-RELATED"/>
    <property type="match status" value="1"/>
</dbReference>
<protein>
    <submittedName>
        <fullName evidence="1">Uncharacterized protein</fullName>
    </submittedName>
</protein>
<accession>A0ABC8RBV2</accession>
<reference evidence="1 2" key="1">
    <citation type="submission" date="2024-02" db="EMBL/GenBank/DDBJ databases">
        <authorList>
            <person name="Vignale AGUSTIN F."/>
            <person name="Sosa J E."/>
            <person name="Modenutti C."/>
        </authorList>
    </citation>
    <scope>NUCLEOTIDE SEQUENCE [LARGE SCALE GENOMIC DNA]</scope>
</reference>
<sequence length="503" mass="57067">MGILQFGQFQLPYFMSFLNNFASKTFNIIQQKVTYVSNTSSRRLFKSLAISGLVLYITYILLSAHQCCHSSLFFTNSKQKWSPYAGPNSPTNVNHLVFGIAGSSNTWGHKKGYIEAWWKPNVTRGYLFLDRPPIENLPWPSSSPAFRISEDNSKYNAYHKHRMPFAIRMVRVIEETFKAENRGDIRWYVMADDDTVLFIDNLVDVLSKYDHTKYFYIGTNSECALSNFYNSYEMAFGGAGYALSYPLAQAVAKNMDLCIKRYPTLFGSDHMLQSCIADLGVSLTGEKGFHQIDLHRDISGLLSAHPQSPFLSLHHLDVVDPIFPSMDRHGSVNHLMKAAKVDSSRLLQQSICYHKQNNWTFSISWGYSTQIYEKIFPPSFLHRPLETFAQWRKGATPPYMFNTRFPLNDPCEAPHVFFFESVNKTRGNHIFTSYARKSPRGLPACSLYGNHSAAGISKIDVLSPLRSYGGAGSRRECCDVVQLVGMNAMAVKLRACKRDEIVG</sequence>
<keyword evidence="2" id="KW-1185">Reference proteome</keyword>
<name>A0ABC8RBV2_9AQUA</name>
<dbReference type="InterPro" id="IPR006740">
    <property type="entry name" value="DUF604"/>
</dbReference>
<dbReference type="Gene3D" id="3.90.550.50">
    <property type="match status" value="1"/>
</dbReference>
<evidence type="ECO:0000313" key="1">
    <source>
        <dbReference type="EMBL" id="CAK9142165.1"/>
    </source>
</evidence>
<dbReference type="EMBL" id="CAUOFW020001203">
    <property type="protein sequence ID" value="CAK9142165.1"/>
    <property type="molecule type" value="Genomic_DNA"/>
</dbReference>
<dbReference type="Proteomes" id="UP001642360">
    <property type="component" value="Unassembled WGS sequence"/>
</dbReference>
<dbReference type="AlphaFoldDB" id="A0ABC8RBV2"/>
<gene>
    <name evidence="1" type="ORF">ILEXP_LOCUS9820</name>
</gene>